<keyword evidence="3" id="KW-1185">Reference proteome</keyword>
<gene>
    <name evidence="2" type="ORF">Tc00.1047053511459.20</name>
</gene>
<reference evidence="2 3" key="1">
    <citation type="journal article" date="2005" name="Science">
        <title>The genome sequence of Trypanosoma cruzi, etiologic agent of Chagas disease.</title>
        <authorList>
            <person name="El-Sayed N.M."/>
            <person name="Myler P.J."/>
            <person name="Bartholomeu D.C."/>
            <person name="Nilsson D."/>
            <person name="Aggarwal G."/>
            <person name="Tran A.N."/>
            <person name="Ghedin E."/>
            <person name="Worthey E.A."/>
            <person name="Delcher A.L."/>
            <person name="Blandin G."/>
            <person name="Westenberger S.J."/>
            <person name="Caler E."/>
            <person name="Cerqueira G.C."/>
            <person name="Branche C."/>
            <person name="Haas B."/>
            <person name="Anupama A."/>
            <person name="Arner E."/>
            <person name="Aslund L."/>
            <person name="Attipoe P."/>
            <person name="Bontempi E."/>
            <person name="Bringaud F."/>
            <person name="Burton P."/>
            <person name="Cadag E."/>
            <person name="Campbell D.A."/>
            <person name="Carrington M."/>
            <person name="Crabtree J."/>
            <person name="Darban H."/>
            <person name="da Silveira J.F."/>
            <person name="de Jong P."/>
            <person name="Edwards K."/>
            <person name="Englund P.T."/>
            <person name="Fazelina G."/>
            <person name="Feldblyum T."/>
            <person name="Ferella M."/>
            <person name="Frasch A.C."/>
            <person name="Gull K."/>
            <person name="Horn D."/>
            <person name="Hou L."/>
            <person name="Huang Y."/>
            <person name="Kindlund E."/>
            <person name="Klingbeil M."/>
            <person name="Kluge S."/>
            <person name="Koo H."/>
            <person name="Lacerda D."/>
            <person name="Levin M.J."/>
            <person name="Lorenzi H."/>
            <person name="Louie T."/>
            <person name="Machado C.R."/>
            <person name="McCulloch R."/>
            <person name="McKenna A."/>
            <person name="Mizuno Y."/>
            <person name="Mottram J.C."/>
            <person name="Nelson S."/>
            <person name="Ochaya S."/>
            <person name="Osoegawa K."/>
            <person name="Pai G."/>
            <person name="Parsons M."/>
            <person name="Pentony M."/>
            <person name="Pettersson U."/>
            <person name="Pop M."/>
            <person name="Ramirez J.L."/>
            <person name="Rinta J."/>
            <person name="Robertson L."/>
            <person name="Salzberg S.L."/>
            <person name="Sanchez D.O."/>
            <person name="Seyler A."/>
            <person name="Sharma R."/>
            <person name="Shetty J."/>
            <person name="Simpson A.J."/>
            <person name="Sisk E."/>
            <person name="Tammi M.T."/>
            <person name="Tarleton R."/>
            <person name="Teixeira S."/>
            <person name="Van Aken S."/>
            <person name="Vogt C."/>
            <person name="Ward P.N."/>
            <person name="Wickstead B."/>
            <person name="Wortman J."/>
            <person name="White O."/>
            <person name="Fraser C.M."/>
            <person name="Stuart K.D."/>
            <person name="Andersson B."/>
        </authorList>
    </citation>
    <scope>NUCLEOTIDE SEQUENCE [LARGE SCALE GENOMIC DNA]</scope>
    <source>
        <strain evidence="2 3">CL Brener</strain>
    </source>
</reference>
<protein>
    <submittedName>
        <fullName evidence="2">Uncharacterized protein</fullName>
    </submittedName>
</protein>
<sequence>MHDFGRTERQTEAGEDLKHLQEPLATSASVMPINASFTAVGGGTSTSPTPCLMSQFLHFLGDCYNHIDAPLDSALQQSVELARFVESTQCQDFLPRQQQQVRWGLWELLRDEKAREVSLLEMEKQVRLYGGSTRLGRKREFGSYVNPSREALGNVVGSSGGLGQGGVVNVVFGSAWHELNEVDEDALLETLRTRGRYHARLPRHASHCQRRIGCRKNSSSSQSSSASQLTSSLPPRPNDSRFMTVMGVMKNNTPQTESSSGSNTFAEVNMMQSDDPCVVLGTVETLTPGCSLCIAQGLIQGCWVSLHLLQLVNVVSTAHLCAAPLLVPNEALSTSPQEALCVGYHVAQQQLKVAVGFLFSVSASTSASIQSTSAIQREQAKNSTVDDEKKHHAKVVRVMELLARQGLDVCVHLLAALRLLEPENAYVVLLHAAVLSFCDRNGVHKAKQLLRRFIASSPVFSERKTMEKGDFDMYDMWLQFEAALGEEDVMRSDSERIMLLLEQVVTGILFSVFLELLEMKERPLVIMRIPYASGDDTIAKKTVESSIAMCLRARDVLDKIVQPRLFKLCDAADGAIGTRARQSQSLCWLLRGTLCHILTALSLAPGTASMFSHTYAADEALACTREAVKRSDAAREFVGHPLAPAWVEQMLNGPNKGEGRGEATHGGNNAPFLHAEEIGGDTFYEWRLRVEGDAGAANTKKEANEICSVYAHSVDDADNNEDNDNGGVDVLPAHERVTDVALLPPPAMRLWFVLAQTLFRSTSADLVIARSRDSDGAEKRDGDTCRESLEASAVPSMCQTGATLASHTGDVASLAPQHRKMKSKKGLAAQRAVMAERENVRKVMEARRLTEQSPLGFWWRWQEAMTHYCLLSVKTDTTQTSLLRRYRHLLTSVAGEGATLTTFMRALAITHPILPSESWTFVATHFFPYSLLPSKQTPMREEGSKHAGPSLEIVDVRLREAWQCYELQCVQPAIAATTVPTDEENTRHTTTSSAVQPNDDRPFQQRTKQEVSVKAATLPRPTRGMAQLTNAIAKPTSLQTSSLSQLKTTEEPQLAVLPAATTTAKALGMALTLCRKKQQKENNNNNKKKTTGIVKGEATSM</sequence>
<dbReference type="AlphaFoldDB" id="Q4CWU7"/>
<accession>Q4CWU7</accession>
<dbReference type="RefSeq" id="XP_806596.1">
    <property type="nucleotide sequence ID" value="XM_801503.1"/>
</dbReference>
<evidence type="ECO:0000313" key="3">
    <source>
        <dbReference type="Proteomes" id="UP000002296"/>
    </source>
</evidence>
<feature type="region of interest" description="Disordered" evidence="1">
    <location>
        <begin position="980"/>
        <end position="1015"/>
    </location>
</feature>
<dbReference type="GeneID" id="3536635"/>
<evidence type="ECO:0000256" key="1">
    <source>
        <dbReference type="SAM" id="MobiDB-lite"/>
    </source>
</evidence>
<feature type="compositionally biased region" description="Basic and acidic residues" evidence="1">
    <location>
        <begin position="998"/>
        <end position="1011"/>
    </location>
</feature>
<evidence type="ECO:0000313" key="2">
    <source>
        <dbReference type="EMBL" id="EAN84745.1"/>
    </source>
</evidence>
<organism evidence="2 3">
    <name type="scientific">Trypanosoma cruzi (strain CL Brener)</name>
    <dbReference type="NCBI Taxonomy" id="353153"/>
    <lineage>
        <taxon>Eukaryota</taxon>
        <taxon>Discoba</taxon>
        <taxon>Euglenozoa</taxon>
        <taxon>Kinetoplastea</taxon>
        <taxon>Metakinetoplastina</taxon>
        <taxon>Trypanosomatida</taxon>
        <taxon>Trypanosomatidae</taxon>
        <taxon>Trypanosoma</taxon>
        <taxon>Schizotrypanum</taxon>
    </lineage>
</organism>
<dbReference type="OMA" id="WICHRDI"/>
<comment type="caution">
    <text evidence="2">The sequence shown here is derived from an EMBL/GenBank/DDBJ whole genome shotgun (WGS) entry which is preliminary data.</text>
</comment>
<dbReference type="PaxDb" id="353153-Q4CWU7"/>
<dbReference type="EMBL" id="AAHK01001604">
    <property type="protein sequence ID" value="EAN84745.1"/>
    <property type="molecule type" value="Genomic_DNA"/>
</dbReference>
<proteinExistence type="predicted"/>
<feature type="compositionally biased region" description="Low complexity" evidence="1">
    <location>
        <begin position="218"/>
        <end position="233"/>
    </location>
</feature>
<dbReference type="KEGG" id="tcr:511459.20"/>
<feature type="region of interest" description="Disordered" evidence="1">
    <location>
        <begin position="208"/>
        <end position="241"/>
    </location>
</feature>
<name>Q4CWU7_TRYCC</name>
<dbReference type="Proteomes" id="UP000002296">
    <property type="component" value="Unassembled WGS sequence"/>
</dbReference>
<dbReference type="InParanoid" id="Q4CWU7"/>
<feature type="region of interest" description="Disordered" evidence="1">
    <location>
        <begin position="1078"/>
        <end position="1101"/>
    </location>
</feature>